<evidence type="ECO:0000259" key="6">
    <source>
        <dbReference type="PROSITE" id="PS50089"/>
    </source>
</evidence>
<keyword evidence="1" id="KW-0436">Ligase</keyword>
<keyword evidence="4" id="KW-0862">Zinc</keyword>
<evidence type="ECO:0008006" key="10">
    <source>
        <dbReference type="Google" id="ProtNLM"/>
    </source>
</evidence>
<keyword evidence="3 5" id="KW-0863">Zinc-finger</keyword>
<evidence type="ECO:0000256" key="1">
    <source>
        <dbReference type="ARBA" id="ARBA00022598"/>
    </source>
</evidence>
<evidence type="ECO:0000256" key="2">
    <source>
        <dbReference type="ARBA" id="ARBA00022723"/>
    </source>
</evidence>
<dbReference type="GO" id="GO:0008270">
    <property type="term" value="F:zinc ion binding"/>
    <property type="evidence" value="ECO:0007669"/>
    <property type="project" value="UniProtKB-KW"/>
</dbReference>
<dbReference type="GO" id="GO:0006511">
    <property type="term" value="P:ubiquitin-dependent protein catabolic process"/>
    <property type="evidence" value="ECO:0007669"/>
    <property type="project" value="TreeGrafter"/>
</dbReference>
<dbReference type="Gene3D" id="1.20.120.520">
    <property type="entry name" value="nmb1532 protein domain like"/>
    <property type="match status" value="1"/>
</dbReference>
<evidence type="ECO:0000256" key="5">
    <source>
        <dbReference type="PROSITE-ProRule" id="PRU00175"/>
    </source>
</evidence>
<evidence type="ECO:0000256" key="3">
    <source>
        <dbReference type="ARBA" id="ARBA00022771"/>
    </source>
</evidence>
<dbReference type="SUPFAM" id="SSF57850">
    <property type="entry name" value="RING/U-box"/>
    <property type="match status" value="1"/>
</dbReference>
<dbReference type="SUPFAM" id="SSF161245">
    <property type="entry name" value="Zinc hairpin stack"/>
    <property type="match status" value="1"/>
</dbReference>
<sequence length="501" mass="57213">MGGGQAHSDPPDKEEDRKSPLAAVAGLRLQDAPILFLLYFHTAIRAELTELRRLAVAAAADGKSDSYSREFVVELFRRFEFLKLVCKYHCAAEDEVVFLALDAHVKNVACTYSLEHESIDHNFDSVFYCLNALEGSENTSKALQELVFCIGAIQASICQHMLKEEKQVFPLLVKQFSFQEQASLVWRFIGSIPVILLQDFLPWVISFSHPDEQEEIKNFVREVVPKEKSLQEVVVSWLDKKHRTGFEFHIELAKGVQPLDGPISIKSKFKFHLIKNPLGWMKAPCFQTNTGNNPIDGLLFWQGAIQKDLKEILAELHQVKTSSCFQNLDFIVLRLKFLADVLIFYWQIYHCPYCNLCRVGKGLGVDYFHCMNCNACLSRSLSLHVCREKSFEDNCPICHEDFFSSTAPVKALPCGHMMHSACFQDYTCTHYTCPICSKSLGDMQVYFKMLDAFLAEEKIPDEHHDRNQAILCNDCETKGTAPYHWKYHKCSNCGSYNTRVL</sequence>
<dbReference type="PANTHER" id="PTHR21319">
    <property type="entry name" value="RING FINGER AND CHY ZINC FINGER DOMAIN-CONTAINING PROTEIN 1"/>
    <property type="match status" value="1"/>
</dbReference>
<keyword evidence="9" id="KW-1185">Reference proteome</keyword>
<dbReference type="Proteomes" id="UP000323506">
    <property type="component" value="Chromosome D12"/>
</dbReference>
<dbReference type="InterPro" id="IPR013083">
    <property type="entry name" value="Znf_RING/FYVE/PHD"/>
</dbReference>
<reference evidence="8 9" key="1">
    <citation type="submission" date="2019-06" db="EMBL/GenBank/DDBJ databases">
        <title>WGS assembly of Gossypium darwinii.</title>
        <authorList>
            <person name="Chen Z.J."/>
            <person name="Sreedasyam A."/>
            <person name="Ando A."/>
            <person name="Song Q."/>
            <person name="De L."/>
            <person name="Hulse-Kemp A."/>
            <person name="Ding M."/>
            <person name="Ye W."/>
            <person name="Kirkbride R."/>
            <person name="Jenkins J."/>
            <person name="Plott C."/>
            <person name="Lovell J."/>
            <person name="Lin Y.-M."/>
            <person name="Vaughn R."/>
            <person name="Liu B."/>
            <person name="Li W."/>
            <person name="Simpson S."/>
            <person name="Scheffler B."/>
            <person name="Saski C."/>
            <person name="Grover C."/>
            <person name="Hu G."/>
            <person name="Conover J."/>
            <person name="Carlson J."/>
            <person name="Shu S."/>
            <person name="Boston L."/>
            <person name="Williams M."/>
            <person name="Peterson D."/>
            <person name="Mcgee K."/>
            <person name="Jones D."/>
            <person name="Wendel J."/>
            <person name="Stelly D."/>
            <person name="Grimwood J."/>
            <person name="Schmutz J."/>
        </authorList>
    </citation>
    <scope>NUCLEOTIDE SEQUENCE [LARGE SCALE GENOMIC DNA]</scope>
    <source>
        <strain evidence="8">1808015.09</strain>
    </source>
</reference>
<dbReference type="PROSITE" id="PS50089">
    <property type="entry name" value="ZF_RING_2"/>
    <property type="match status" value="1"/>
</dbReference>
<dbReference type="InterPro" id="IPR039512">
    <property type="entry name" value="RCHY1_zinc-ribbon"/>
</dbReference>
<organism evidence="8 9">
    <name type="scientific">Gossypium darwinii</name>
    <name type="common">Darwin's cotton</name>
    <name type="synonym">Gossypium barbadense var. darwinii</name>
    <dbReference type="NCBI Taxonomy" id="34276"/>
    <lineage>
        <taxon>Eukaryota</taxon>
        <taxon>Viridiplantae</taxon>
        <taxon>Streptophyta</taxon>
        <taxon>Embryophyta</taxon>
        <taxon>Tracheophyta</taxon>
        <taxon>Spermatophyta</taxon>
        <taxon>Magnoliopsida</taxon>
        <taxon>eudicotyledons</taxon>
        <taxon>Gunneridae</taxon>
        <taxon>Pentapetalae</taxon>
        <taxon>rosids</taxon>
        <taxon>malvids</taxon>
        <taxon>Malvales</taxon>
        <taxon>Malvaceae</taxon>
        <taxon>Malvoideae</taxon>
        <taxon>Gossypium</taxon>
    </lineage>
</organism>
<dbReference type="GO" id="GO:0016874">
    <property type="term" value="F:ligase activity"/>
    <property type="evidence" value="ECO:0007669"/>
    <property type="project" value="UniProtKB-KW"/>
</dbReference>
<accession>A0A5D2AAC0</accession>
<dbReference type="InterPro" id="IPR017921">
    <property type="entry name" value="Znf_CTCHY"/>
</dbReference>
<dbReference type="EMBL" id="CM017712">
    <property type="protein sequence ID" value="TYG41831.1"/>
    <property type="molecule type" value="Genomic_DNA"/>
</dbReference>
<dbReference type="CDD" id="cd16464">
    <property type="entry name" value="RING-H2_Pirh2-like"/>
    <property type="match status" value="1"/>
</dbReference>
<dbReference type="GO" id="GO:0016567">
    <property type="term" value="P:protein ubiquitination"/>
    <property type="evidence" value="ECO:0007669"/>
    <property type="project" value="TreeGrafter"/>
</dbReference>
<dbReference type="PROSITE" id="PS51270">
    <property type="entry name" value="ZF_CTCHY"/>
    <property type="match status" value="1"/>
</dbReference>
<dbReference type="SMART" id="SM00184">
    <property type="entry name" value="RING"/>
    <property type="match status" value="1"/>
</dbReference>
<name>A0A5D2AAC0_GOSDA</name>
<dbReference type="GO" id="GO:0061630">
    <property type="term" value="F:ubiquitin protein ligase activity"/>
    <property type="evidence" value="ECO:0007669"/>
    <property type="project" value="TreeGrafter"/>
</dbReference>
<dbReference type="InterPro" id="IPR012312">
    <property type="entry name" value="Hemerythrin-like"/>
</dbReference>
<dbReference type="CDD" id="cd12108">
    <property type="entry name" value="Hr-like"/>
    <property type="match status" value="1"/>
</dbReference>
<dbReference type="GO" id="GO:0005634">
    <property type="term" value="C:nucleus"/>
    <property type="evidence" value="ECO:0007669"/>
    <property type="project" value="TreeGrafter"/>
</dbReference>
<dbReference type="PANTHER" id="PTHR21319:SF39">
    <property type="entry name" value="ZINC FINGER PROTEIN"/>
    <property type="match status" value="1"/>
</dbReference>
<proteinExistence type="predicted"/>
<feature type="domain" description="CTCHY-type" evidence="7">
    <location>
        <begin position="327"/>
        <end position="394"/>
    </location>
</feature>
<dbReference type="Pfam" id="PF14599">
    <property type="entry name" value="zinc_ribbon_6"/>
    <property type="match status" value="1"/>
</dbReference>
<dbReference type="Pfam" id="PF01814">
    <property type="entry name" value="Hemerythrin"/>
    <property type="match status" value="1"/>
</dbReference>
<feature type="domain" description="RING-type" evidence="6">
    <location>
        <begin position="395"/>
        <end position="437"/>
    </location>
</feature>
<evidence type="ECO:0000259" key="7">
    <source>
        <dbReference type="PROSITE" id="PS51270"/>
    </source>
</evidence>
<keyword evidence="2" id="KW-0479">Metal-binding</keyword>
<evidence type="ECO:0000313" key="9">
    <source>
        <dbReference type="Proteomes" id="UP000323506"/>
    </source>
</evidence>
<dbReference type="Pfam" id="PF13639">
    <property type="entry name" value="zf-RING_2"/>
    <property type="match status" value="1"/>
</dbReference>
<dbReference type="AlphaFoldDB" id="A0A5D2AAC0"/>
<gene>
    <name evidence="8" type="ORF">ES288_D12G207900v1</name>
</gene>
<protein>
    <recommendedName>
        <fullName evidence="10">RING-type domain-containing protein</fullName>
    </recommendedName>
</protein>
<dbReference type="InterPro" id="IPR037275">
    <property type="entry name" value="Znf_CTCHY_sf"/>
</dbReference>
<dbReference type="GO" id="GO:0006879">
    <property type="term" value="P:intracellular iron ion homeostasis"/>
    <property type="evidence" value="ECO:0007669"/>
    <property type="project" value="UniProtKB-ARBA"/>
</dbReference>
<evidence type="ECO:0000256" key="4">
    <source>
        <dbReference type="ARBA" id="ARBA00022833"/>
    </source>
</evidence>
<evidence type="ECO:0000313" key="8">
    <source>
        <dbReference type="EMBL" id="TYG41831.1"/>
    </source>
</evidence>
<dbReference type="FunFam" id="3.30.40.10:FF:000208">
    <property type="entry name" value="Zinc finger protein-related isoform 1"/>
    <property type="match status" value="1"/>
</dbReference>
<dbReference type="InterPro" id="IPR001841">
    <property type="entry name" value="Znf_RING"/>
</dbReference>
<dbReference type="Gene3D" id="2.20.28.10">
    <property type="match status" value="1"/>
</dbReference>
<dbReference type="Gene3D" id="3.30.40.10">
    <property type="entry name" value="Zinc/RING finger domain, C3HC4 (zinc finger)"/>
    <property type="match status" value="1"/>
</dbReference>